<evidence type="ECO:0000256" key="1">
    <source>
        <dbReference type="SAM" id="MobiDB-lite"/>
    </source>
</evidence>
<organism evidence="2 3">
    <name type="scientific">Gossypium trilobum</name>
    <dbReference type="NCBI Taxonomy" id="34281"/>
    <lineage>
        <taxon>Eukaryota</taxon>
        <taxon>Viridiplantae</taxon>
        <taxon>Streptophyta</taxon>
        <taxon>Embryophyta</taxon>
        <taxon>Tracheophyta</taxon>
        <taxon>Spermatophyta</taxon>
        <taxon>Magnoliopsida</taxon>
        <taxon>eudicotyledons</taxon>
        <taxon>Gunneridae</taxon>
        <taxon>Pentapetalae</taxon>
        <taxon>rosids</taxon>
        <taxon>malvids</taxon>
        <taxon>Malvales</taxon>
        <taxon>Malvaceae</taxon>
        <taxon>Malvoideae</taxon>
        <taxon>Gossypium</taxon>
    </lineage>
</organism>
<proteinExistence type="predicted"/>
<name>A0A7J9DQF9_9ROSI</name>
<dbReference type="EMBL" id="JABEZW010000004">
    <property type="protein sequence ID" value="MBA0762970.1"/>
    <property type="molecule type" value="Genomic_DNA"/>
</dbReference>
<feature type="region of interest" description="Disordered" evidence="1">
    <location>
        <begin position="48"/>
        <end position="134"/>
    </location>
</feature>
<keyword evidence="3" id="KW-1185">Reference proteome</keyword>
<dbReference type="AlphaFoldDB" id="A0A7J9DQF9"/>
<evidence type="ECO:0000313" key="3">
    <source>
        <dbReference type="Proteomes" id="UP000593568"/>
    </source>
</evidence>
<protein>
    <submittedName>
        <fullName evidence="2">Uncharacterized protein</fullName>
    </submittedName>
</protein>
<feature type="compositionally biased region" description="Basic and acidic residues" evidence="1">
    <location>
        <begin position="56"/>
        <end position="85"/>
    </location>
</feature>
<accession>A0A7J9DQF9</accession>
<comment type="caution">
    <text evidence="2">The sequence shown here is derived from an EMBL/GenBank/DDBJ whole genome shotgun (WGS) entry which is preliminary data.</text>
</comment>
<dbReference type="Proteomes" id="UP000593568">
    <property type="component" value="Unassembled WGS sequence"/>
</dbReference>
<gene>
    <name evidence="2" type="ORF">Gotri_012511</name>
</gene>
<evidence type="ECO:0000313" key="2">
    <source>
        <dbReference type="EMBL" id="MBA0762970.1"/>
    </source>
</evidence>
<reference evidence="2 3" key="1">
    <citation type="journal article" date="2019" name="Genome Biol. Evol.">
        <title>Insights into the evolution of the New World diploid cottons (Gossypium, subgenus Houzingenia) based on genome sequencing.</title>
        <authorList>
            <person name="Grover C.E."/>
            <person name="Arick M.A. 2nd"/>
            <person name="Thrash A."/>
            <person name="Conover J.L."/>
            <person name="Sanders W.S."/>
            <person name="Peterson D.G."/>
            <person name="Frelichowski J.E."/>
            <person name="Scheffler J.A."/>
            <person name="Scheffler B.E."/>
            <person name="Wendel J.F."/>
        </authorList>
    </citation>
    <scope>NUCLEOTIDE SEQUENCE [LARGE SCALE GENOMIC DNA]</scope>
    <source>
        <strain evidence="2">8</strain>
        <tissue evidence="2">Leaf</tissue>
    </source>
</reference>
<sequence length="134" mass="15064">MKADIRQVQSECTLTRNTLMDFKEIIQNQMNQMMETMSNMQRQIGTEISGNMKTNPWKDRNEHKPMDEKKHDEPIEQMTKSEAEKGTLGNRSSGDEVGPLAQRIRARGYDHGVGGSNPSSPTTGPKGKDLSLWG</sequence>